<organism evidence="1">
    <name type="scientific">uncultured Caudovirales phage</name>
    <dbReference type="NCBI Taxonomy" id="2100421"/>
    <lineage>
        <taxon>Viruses</taxon>
        <taxon>Duplodnaviria</taxon>
        <taxon>Heunggongvirae</taxon>
        <taxon>Uroviricota</taxon>
        <taxon>Caudoviricetes</taxon>
        <taxon>Peduoviridae</taxon>
        <taxon>Maltschvirus</taxon>
        <taxon>Maltschvirus maltsch</taxon>
    </lineage>
</organism>
<reference evidence="1" key="1">
    <citation type="submission" date="2020-04" db="EMBL/GenBank/DDBJ databases">
        <authorList>
            <person name="Chiriac C."/>
            <person name="Salcher M."/>
            <person name="Ghai R."/>
            <person name="Kavagutti S V."/>
        </authorList>
    </citation>
    <scope>NUCLEOTIDE SEQUENCE</scope>
</reference>
<name>A0A6J5N0Z0_9CAUD</name>
<proteinExistence type="predicted"/>
<evidence type="ECO:0000313" key="1">
    <source>
        <dbReference type="EMBL" id="CAB4150903.1"/>
    </source>
</evidence>
<protein>
    <submittedName>
        <fullName evidence="1">Uncharacterized protein</fullName>
    </submittedName>
</protein>
<dbReference type="EMBL" id="LR796547">
    <property type="protein sequence ID" value="CAB4150903.1"/>
    <property type="molecule type" value="Genomic_DNA"/>
</dbReference>
<accession>A0A6J5N0Z0</accession>
<gene>
    <name evidence="1" type="ORF">UFOVP577_55</name>
</gene>
<sequence length="158" mass="17594">MDSISFKTEGFAELEDQLKALAEGYRSDLVARNTLVKAVKVAMEPVLQTAQVRAPYDEVHNKTGVHLRETLRIDGRIPSDKDKMSEYVKDTDSVIGIVSAKKSAVSLSQEFGNARTAAQPFLRISLETNMQKVLSILKSELAFLIPVYARKLNKRGIK</sequence>